<dbReference type="OrthoDB" id="348049at2759"/>
<dbReference type="Proteomes" id="UP000018050">
    <property type="component" value="Unassembled WGS sequence"/>
</dbReference>
<sequence length="116" mass="11363">MPAELVAPLLLAKGAAAQGGASFLGGAAPAGLGGLLAATPAGMAASAVGNIAGGIAQQAAAGGGGAPEVLEQALYFLPLLTPLFSGVSKSNMRPDEQRTIRLSTADSRGLRYAEFL</sequence>
<dbReference type="AlphaFoldDB" id="U6GUK0"/>
<reference evidence="1" key="1">
    <citation type="submission" date="2013-10" db="EMBL/GenBank/DDBJ databases">
        <title>Genomic analysis of the causative agents of coccidiosis in chickens.</title>
        <authorList>
            <person name="Reid A.J."/>
            <person name="Blake D."/>
            <person name="Billington K."/>
            <person name="Browne H."/>
            <person name="Dunn M."/>
            <person name="Hung S."/>
            <person name="Kawahara F."/>
            <person name="Miranda-Saavedra D."/>
            <person name="Mourier T."/>
            <person name="Nagra H."/>
            <person name="Otto T.D."/>
            <person name="Rawlings N."/>
            <person name="Sanchez A."/>
            <person name="Sanders M."/>
            <person name="Subramaniam C."/>
            <person name="Tay Y."/>
            <person name="Dear P."/>
            <person name="Doerig C."/>
            <person name="Gruber A."/>
            <person name="Parkinson J."/>
            <person name="Shirley M."/>
            <person name="Wan K.L."/>
            <person name="Berriman M."/>
            <person name="Tomley F."/>
            <person name="Pain A."/>
        </authorList>
    </citation>
    <scope>NUCLEOTIDE SEQUENCE [LARGE SCALE GENOMIC DNA]</scope>
    <source>
        <strain evidence="1">Houghton</strain>
    </source>
</reference>
<organism evidence="1 2">
    <name type="scientific">Eimeria acervulina</name>
    <name type="common">Coccidian parasite</name>
    <dbReference type="NCBI Taxonomy" id="5801"/>
    <lineage>
        <taxon>Eukaryota</taxon>
        <taxon>Sar</taxon>
        <taxon>Alveolata</taxon>
        <taxon>Apicomplexa</taxon>
        <taxon>Conoidasida</taxon>
        <taxon>Coccidia</taxon>
        <taxon>Eucoccidiorida</taxon>
        <taxon>Eimeriorina</taxon>
        <taxon>Eimeriidae</taxon>
        <taxon>Eimeria</taxon>
    </lineage>
</organism>
<dbReference type="OMA" id="MPAEFIA"/>
<keyword evidence="2" id="KW-1185">Reference proteome</keyword>
<protein>
    <submittedName>
        <fullName evidence="1">Uncharacterized protein</fullName>
    </submittedName>
</protein>
<proteinExistence type="predicted"/>
<dbReference type="VEuPathDB" id="ToxoDB:EAH_00031930"/>
<dbReference type="GeneID" id="25271263"/>
<evidence type="ECO:0000313" key="2">
    <source>
        <dbReference type="Proteomes" id="UP000018050"/>
    </source>
</evidence>
<dbReference type="EMBL" id="HG672993">
    <property type="protein sequence ID" value="CDI82968.1"/>
    <property type="molecule type" value="Genomic_DNA"/>
</dbReference>
<accession>U6GUK0</accession>
<name>U6GUK0_EIMAC</name>
<evidence type="ECO:0000313" key="1">
    <source>
        <dbReference type="EMBL" id="CDI82968.1"/>
    </source>
</evidence>
<dbReference type="RefSeq" id="XP_013247812.1">
    <property type="nucleotide sequence ID" value="XM_013392358.1"/>
</dbReference>
<reference evidence="1" key="2">
    <citation type="submission" date="2013-10" db="EMBL/GenBank/DDBJ databases">
        <authorList>
            <person name="Aslett M."/>
        </authorList>
    </citation>
    <scope>NUCLEOTIDE SEQUENCE [LARGE SCALE GENOMIC DNA]</scope>
    <source>
        <strain evidence="1">Houghton</strain>
    </source>
</reference>
<gene>
    <name evidence="1" type="ORF">EAH_00031930</name>
</gene>